<dbReference type="RefSeq" id="WP_232080042.1">
    <property type="nucleotide sequence ID" value="NZ_AP022660.1"/>
</dbReference>
<reference evidence="1 2" key="1">
    <citation type="submission" date="2020-02" db="EMBL/GenBank/DDBJ databases">
        <title>Whole-genome sequencing and comparative analysis of the genomes of Bacteroides thetaiotaomicron and Escherichia coli isolated from a healthy resident in Vietnam.</title>
        <authorList>
            <person name="Mohsin M."/>
            <person name="Tanaka K."/>
            <person name="Kawahara R."/>
            <person name="Kondo S."/>
            <person name="Noguchi H."/>
            <person name="Motooka D."/>
            <person name="Nakamura S."/>
            <person name="Khong D.T."/>
            <person name="Nguyen T.N."/>
            <person name="Tran H.T."/>
            <person name="Yamamoto Y."/>
        </authorList>
    </citation>
    <scope>NUCLEOTIDE SEQUENCE [LARGE SCALE GENOMIC DNA]</scope>
    <source>
        <strain evidence="1 2">F9-2</strain>
    </source>
</reference>
<evidence type="ECO:0000313" key="2">
    <source>
        <dbReference type="Proteomes" id="UP000500882"/>
    </source>
</evidence>
<organism evidence="1 2">
    <name type="scientific">Bacteroides thetaiotaomicron</name>
    <dbReference type="NCBI Taxonomy" id="818"/>
    <lineage>
        <taxon>Bacteria</taxon>
        <taxon>Pseudomonadati</taxon>
        <taxon>Bacteroidota</taxon>
        <taxon>Bacteroidia</taxon>
        <taxon>Bacteroidales</taxon>
        <taxon>Bacteroidaceae</taxon>
        <taxon>Bacteroides</taxon>
    </lineage>
</organism>
<dbReference type="InterPro" id="IPR058240">
    <property type="entry name" value="rSAM_sf"/>
</dbReference>
<protein>
    <recommendedName>
        <fullName evidence="3">Radical SAM protein</fullName>
    </recommendedName>
</protein>
<dbReference type="EMBL" id="AP022660">
    <property type="protein sequence ID" value="BCA49867.1"/>
    <property type="molecule type" value="Genomic_DNA"/>
</dbReference>
<name>A0A679HI68_BACT4</name>
<dbReference type="InterPro" id="IPR007197">
    <property type="entry name" value="rSAM"/>
</dbReference>
<dbReference type="Proteomes" id="UP000500882">
    <property type="component" value="Chromosome"/>
</dbReference>
<evidence type="ECO:0008006" key="3">
    <source>
        <dbReference type="Google" id="ProtNLM"/>
    </source>
</evidence>
<proteinExistence type="predicted"/>
<evidence type="ECO:0000313" key="1">
    <source>
        <dbReference type="EMBL" id="BCA49867.1"/>
    </source>
</evidence>
<dbReference type="AlphaFoldDB" id="A0A679HI68"/>
<accession>A0A679HI68</accession>
<dbReference type="SFLD" id="SFLDS00029">
    <property type="entry name" value="Radical_SAM"/>
    <property type="match status" value="1"/>
</dbReference>
<gene>
    <name evidence="1" type="ORF">BatF92_18090</name>
</gene>
<dbReference type="GO" id="GO:0003824">
    <property type="term" value="F:catalytic activity"/>
    <property type="evidence" value="ECO:0007669"/>
    <property type="project" value="InterPro"/>
</dbReference>
<dbReference type="GO" id="GO:0051536">
    <property type="term" value="F:iron-sulfur cluster binding"/>
    <property type="evidence" value="ECO:0007669"/>
    <property type="project" value="InterPro"/>
</dbReference>
<sequence>MNIGILDVDGHHFPNFALMRASAYHKARGDQVEWTTPFNGYDKVLASKVFTFTSDFNYLTLQADEIEKGGTGYDIQKKLSSEIENSILMDYSIYPQYNFSLQFFSRGCIRKCPFCLVREKEGYIRAVEPVELNPKGEWIEVLDNNFFANPEWKDAINYLQKKNQTVNLHGVDVRIMNEEQAFYLSKLKLKRRIHIAWDLPEIDLTDKLKEVIKYIKPRNLSCYVLIGFNSTIEQDIYRLNRLKELGISPFVQPYRDFNNDRKPTLYEKDIAQWANKHQIFKTCDFADFSPRKGFKCNYYLKQNRDEEDTIYLYTSCPDGRMCSTEKI</sequence>
<dbReference type="SUPFAM" id="SSF102114">
    <property type="entry name" value="Radical SAM enzymes"/>
    <property type="match status" value="1"/>
</dbReference>